<evidence type="ECO:0000313" key="2">
    <source>
        <dbReference type="EMBL" id="ACR35712.1"/>
    </source>
</evidence>
<feature type="compositionally biased region" description="Basic and acidic residues" evidence="1">
    <location>
        <begin position="78"/>
        <end position="88"/>
    </location>
</feature>
<accession>C4J3G2</accession>
<reference evidence="2" key="1">
    <citation type="journal article" date="2009" name="PLoS Genet.">
        <title>Sequencing, mapping, and analysis of 27,455 maize full-length cDNAs.</title>
        <authorList>
            <person name="Soderlund C."/>
            <person name="Descour A."/>
            <person name="Kudrna D."/>
            <person name="Bomhoff M."/>
            <person name="Boyd L."/>
            <person name="Currie J."/>
            <person name="Angelova A."/>
            <person name="Collura K."/>
            <person name="Wissotski M."/>
            <person name="Ashley E."/>
            <person name="Morrow D."/>
            <person name="Fernandes J."/>
            <person name="Walbot V."/>
            <person name="Yu Y."/>
        </authorList>
    </citation>
    <scope>NUCLEOTIDE SEQUENCE</scope>
    <source>
        <strain evidence="2">B73</strain>
    </source>
</reference>
<feature type="compositionally biased region" description="Gly residues" evidence="1">
    <location>
        <begin position="64"/>
        <end position="76"/>
    </location>
</feature>
<sequence>MKLPLVIDLINSLACSVRIPGACPLDLLDDGGCDGCLRRGGGGVEREQVAVLEEPERRGRGEPGRGAGRQLRGGGDGGEEHGRGERVEGPGAAAAVPVGGGGGGVEVHGMKPCCCWLC</sequence>
<evidence type="ECO:0000256" key="1">
    <source>
        <dbReference type="SAM" id="MobiDB-lite"/>
    </source>
</evidence>
<dbReference type="AlphaFoldDB" id="C4J3G2"/>
<organism evidence="2">
    <name type="scientific">Zea mays</name>
    <name type="common">Maize</name>
    <dbReference type="NCBI Taxonomy" id="4577"/>
    <lineage>
        <taxon>Eukaryota</taxon>
        <taxon>Viridiplantae</taxon>
        <taxon>Streptophyta</taxon>
        <taxon>Embryophyta</taxon>
        <taxon>Tracheophyta</taxon>
        <taxon>Spermatophyta</taxon>
        <taxon>Magnoliopsida</taxon>
        <taxon>Liliopsida</taxon>
        <taxon>Poales</taxon>
        <taxon>Poaceae</taxon>
        <taxon>PACMAD clade</taxon>
        <taxon>Panicoideae</taxon>
        <taxon>Andropogonodae</taxon>
        <taxon>Andropogoneae</taxon>
        <taxon>Tripsacinae</taxon>
        <taxon>Zea</taxon>
    </lineage>
</organism>
<feature type="compositionally biased region" description="Basic and acidic residues" evidence="1">
    <location>
        <begin position="53"/>
        <end position="63"/>
    </location>
</feature>
<proteinExistence type="evidence at transcript level"/>
<dbReference type="EMBL" id="BT085359">
    <property type="protein sequence ID" value="ACR35712.1"/>
    <property type="molecule type" value="mRNA"/>
</dbReference>
<feature type="region of interest" description="Disordered" evidence="1">
    <location>
        <begin position="53"/>
        <end position="95"/>
    </location>
</feature>
<reference evidence="2" key="2">
    <citation type="submission" date="2012-06" db="EMBL/GenBank/DDBJ databases">
        <authorList>
            <person name="Yu Y."/>
            <person name="Currie J."/>
            <person name="Lomeli R."/>
            <person name="Angelova A."/>
            <person name="Collura K."/>
            <person name="Wissotski M."/>
            <person name="Campos D."/>
            <person name="Kudrna D."/>
            <person name="Golser W."/>
            <person name="Ashely E."/>
            <person name="Descour A."/>
            <person name="Fernandes J."/>
            <person name="Soderlund C."/>
            <person name="Walbot V."/>
        </authorList>
    </citation>
    <scope>NUCLEOTIDE SEQUENCE</scope>
    <source>
        <strain evidence="2">B73</strain>
    </source>
</reference>
<name>C4J3G2_MAIZE</name>
<protein>
    <submittedName>
        <fullName evidence="2">Uncharacterized protein</fullName>
    </submittedName>
</protein>